<name>A0A1E2ZZA2_9FIRM</name>
<proteinExistence type="inferred from homology"/>
<keyword evidence="4" id="KW-0106">Calcium</keyword>
<dbReference type="InterPro" id="IPR050738">
    <property type="entry name" value="Sulfatase"/>
</dbReference>
<evidence type="ECO:0000256" key="4">
    <source>
        <dbReference type="ARBA" id="ARBA00022837"/>
    </source>
</evidence>
<dbReference type="PANTHER" id="PTHR42693">
    <property type="entry name" value="ARYLSULFATASE FAMILY MEMBER"/>
    <property type="match status" value="1"/>
</dbReference>
<keyword evidence="2" id="KW-0479">Metal-binding</keyword>
<dbReference type="GO" id="GO:0004065">
    <property type="term" value="F:arylsulfatase activity"/>
    <property type="evidence" value="ECO:0007669"/>
    <property type="project" value="UniProtKB-EC"/>
</dbReference>
<comment type="caution">
    <text evidence="6">The sequence shown here is derived from an EMBL/GenBank/DDBJ whole genome shotgun (WGS) entry which is preliminary data.</text>
</comment>
<dbReference type="PROSITE" id="PS00149">
    <property type="entry name" value="SULFATASE_2"/>
    <property type="match status" value="1"/>
</dbReference>
<evidence type="ECO:0000259" key="5">
    <source>
        <dbReference type="Pfam" id="PF00884"/>
    </source>
</evidence>
<dbReference type="PATRIC" id="fig|1432052.4.peg.6436"/>
<dbReference type="GO" id="GO:0046872">
    <property type="term" value="F:metal ion binding"/>
    <property type="evidence" value="ECO:0007669"/>
    <property type="project" value="UniProtKB-KW"/>
</dbReference>
<dbReference type="EMBL" id="MCGH01000005">
    <property type="protein sequence ID" value="ODM01814.1"/>
    <property type="molecule type" value="Genomic_DNA"/>
</dbReference>
<feature type="domain" description="Sulfatase N-terminal" evidence="5">
    <location>
        <begin position="7"/>
        <end position="420"/>
    </location>
</feature>
<dbReference type="Gene3D" id="3.30.1120.10">
    <property type="match status" value="1"/>
</dbReference>
<dbReference type="PANTHER" id="PTHR42693:SF53">
    <property type="entry name" value="ENDO-4-O-SULFATASE"/>
    <property type="match status" value="1"/>
</dbReference>
<dbReference type="InterPro" id="IPR000917">
    <property type="entry name" value="Sulfatase_N"/>
</dbReference>
<evidence type="ECO:0000256" key="1">
    <source>
        <dbReference type="ARBA" id="ARBA00008779"/>
    </source>
</evidence>
<accession>A0A1E2ZZA2</accession>
<dbReference type="Proteomes" id="UP000094067">
    <property type="component" value="Unassembled WGS sequence"/>
</dbReference>
<evidence type="ECO:0000313" key="7">
    <source>
        <dbReference type="Proteomes" id="UP000094067"/>
    </source>
</evidence>
<protein>
    <submittedName>
        <fullName evidence="6">Arylsulfatase</fullName>
        <ecNumber evidence="6">3.1.6.1</ecNumber>
    </submittedName>
</protein>
<dbReference type="RefSeq" id="WP_069155110.1">
    <property type="nucleotide sequence ID" value="NZ_MCGH01000005.1"/>
</dbReference>
<sequence>MKEEKRPNIILFLADDMGFSDIGCYGSEIPTPSIDRMAACGLRYTQMYSNARCCPSRASLLTGLYPHQAGVGHMTGNIGIPEYQGYLNENCLTLAEGLKNCGYRTGMVGKWHVGGEYGHREEAGSIAGQEGYPTPLQRGFDRFYGTLEGAGNYYNPVTLTEDGKWLSVKPSEDFYYTEKIAEKSCEYIRQFSGGGNPYFLYVAFNAPHWPLHAREKDIREREGSYLCGWDEIRRQRYRRQVEMGLVRDIWDMSPRDGESPDWDSVEEKDWEDIKMAVYAAQVMEMDRAVGQIMEAVQDTGEEEDTVFLFLSDNGACAEELPPDGWVMNFAEGMTLDGRPVAVGNQTRKRPGGEDTYISYGLPWANVSNTPFRLFKHWIHEGGIASPFVVQWKKGIREKGVLRHTPVHFIDIFPTLLELAGGRYPDKKGDKTLIPLQGESLVVSFAGNMEEGREWERERPIYWEHEGNCGVRLGKYKLVRKYPGPFELYDMDRDRTELHDIAAEEKETADRLKGLFYDWMQNTKVRDWDEVLAWMKQNG</sequence>
<dbReference type="AlphaFoldDB" id="A0A1E2ZZA2"/>
<dbReference type="SUPFAM" id="SSF53649">
    <property type="entry name" value="Alkaline phosphatase-like"/>
    <property type="match status" value="1"/>
</dbReference>
<evidence type="ECO:0000256" key="3">
    <source>
        <dbReference type="ARBA" id="ARBA00022801"/>
    </source>
</evidence>
<dbReference type="InterPro" id="IPR017850">
    <property type="entry name" value="Alkaline_phosphatase_core_sf"/>
</dbReference>
<keyword evidence="3 6" id="KW-0378">Hydrolase</keyword>
<evidence type="ECO:0000256" key="2">
    <source>
        <dbReference type="ARBA" id="ARBA00022723"/>
    </source>
</evidence>
<dbReference type="InterPro" id="IPR024607">
    <property type="entry name" value="Sulfatase_CS"/>
</dbReference>
<dbReference type="Pfam" id="PF00884">
    <property type="entry name" value="Sulfatase"/>
    <property type="match status" value="1"/>
</dbReference>
<dbReference type="FunFam" id="3.40.720.10:FF:000047">
    <property type="entry name" value="Arylsulfatase"/>
    <property type="match status" value="1"/>
</dbReference>
<reference evidence="6 7" key="1">
    <citation type="submission" date="2016-07" db="EMBL/GenBank/DDBJ databases">
        <title>Characterization of isolates of Eisenbergiella tayi derived from blood cultures, using whole genome sequencing.</title>
        <authorList>
            <person name="Burdz T."/>
            <person name="Wiebe D."/>
            <person name="Huynh C."/>
            <person name="Bernard K."/>
        </authorList>
    </citation>
    <scope>NUCLEOTIDE SEQUENCE [LARGE SCALE GENOMIC DNA]</scope>
    <source>
        <strain evidence="6 7">NML 110608</strain>
    </source>
</reference>
<evidence type="ECO:0000313" key="6">
    <source>
        <dbReference type="EMBL" id="ODM01814.1"/>
    </source>
</evidence>
<comment type="similarity">
    <text evidence="1">Belongs to the sulfatase family.</text>
</comment>
<dbReference type="CDD" id="cd16025">
    <property type="entry name" value="PAS_like"/>
    <property type="match status" value="1"/>
</dbReference>
<gene>
    <name evidence="6" type="primary">atsA_6</name>
    <name evidence="6" type="ORF">BEI61_05806</name>
</gene>
<organism evidence="6 7">
    <name type="scientific">Eisenbergiella tayi</name>
    <dbReference type="NCBI Taxonomy" id="1432052"/>
    <lineage>
        <taxon>Bacteria</taxon>
        <taxon>Bacillati</taxon>
        <taxon>Bacillota</taxon>
        <taxon>Clostridia</taxon>
        <taxon>Lachnospirales</taxon>
        <taxon>Lachnospiraceae</taxon>
        <taxon>Eisenbergiella</taxon>
    </lineage>
</organism>
<dbReference type="EC" id="3.1.6.1" evidence="6"/>
<dbReference type="Gene3D" id="3.40.720.10">
    <property type="entry name" value="Alkaline Phosphatase, subunit A"/>
    <property type="match status" value="1"/>
</dbReference>